<evidence type="ECO:0000256" key="4">
    <source>
        <dbReference type="ARBA" id="ARBA00023163"/>
    </source>
</evidence>
<dbReference type="RefSeq" id="WP_282001453.1">
    <property type="nucleotide sequence ID" value="NZ_AP027151.1"/>
</dbReference>
<dbReference type="InterPro" id="IPR036390">
    <property type="entry name" value="WH_DNA-bd_sf"/>
</dbReference>
<dbReference type="SUPFAM" id="SSF53850">
    <property type="entry name" value="Periplasmic binding protein-like II"/>
    <property type="match status" value="1"/>
</dbReference>
<dbReference type="InterPro" id="IPR000847">
    <property type="entry name" value="LysR_HTH_N"/>
</dbReference>
<evidence type="ECO:0000256" key="1">
    <source>
        <dbReference type="ARBA" id="ARBA00009437"/>
    </source>
</evidence>
<sequence length="302" mass="33076">MAITLRQLEVFEKLASCGHATRAGESLLLSQAAVSMAIAELERLTGGPLFERRGRRLVLNERGRMLLPEARQVLQRVATVEKILLESAEEPAGVLQVGASTTIGNYLLPSLMGHFAERYPRARVLLQVGNTHQVEKAVEEGALDLGLIEGSCQSRELEQIPWRGDELVVVAGPSHPWSGERRADLALLAGASWIVREKGSGTREVFEQAMLECGIDWSVALELGHTEAIKRGVEAGLGVSCLSRLAVARELDHGWLVEVVTPLALRRTLMLLHRPSRYRTPLFSAFLAMLAAAGDRRKDEPA</sequence>
<dbReference type="InterPro" id="IPR036388">
    <property type="entry name" value="WH-like_DNA-bd_sf"/>
</dbReference>
<keyword evidence="2" id="KW-0805">Transcription regulation</keyword>
<dbReference type="PANTHER" id="PTHR30126:SF91">
    <property type="entry name" value="LYSR FAMILY TRANSCRIPTIONAL REGULATOR"/>
    <property type="match status" value="1"/>
</dbReference>
<evidence type="ECO:0000313" key="6">
    <source>
        <dbReference type="EMBL" id="BDV41466.1"/>
    </source>
</evidence>
<dbReference type="PROSITE" id="PS50931">
    <property type="entry name" value="HTH_LYSR"/>
    <property type="match status" value="1"/>
</dbReference>
<dbReference type="Pfam" id="PF00126">
    <property type="entry name" value="HTH_1"/>
    <property type="match status" value="1"/>
</dbReference>
<keyword evidence="4" id="KW-0804">Transcription</keyword>
<dbReference type="EMBL" id="AP027151">
    <property type="protein sequence ID" value="BDV41466.1"/>
    <property type="molecule type" value="Genomic_DNA"/>
</dbReference>
<name>A0ABM8EGD0_9BACT</name>
<gene>
    <name evidence="6" type="ORF">GURASL_03890</name>
</gene>
<dbReference type="InterPro" id="IPR005119">
    <property type="entry name" value="LysR_subst-bd"/>
</dbReference>
<evidence type="ECO:0000313" key="7">
    <source>
        <dbReference type="Proteomes" id="UP001317705"/>
    </source>
</evidence>
<evidence type="ECO:0000256" key="3">
    <source>
        <dbReference type="ARBA" id="ARBA00023125"/>
    </source>
</evidence>
<accession>A0ABM8EGD0</accession>
<keyword evidence="7" id="KW-1185">Reference proteome</keyword>
<dbReference type="PANTHER" id="PTHR30126">
    <property type="entry name" value="HTH-TYPE TRANSCRIPTIONAL REGULATOR"/>
    <property type="match status" value="1"/>
</dbReference>
<dbReference type="PRINTS" id="PR00039">
    <property type="entry name" value="HTHLYSR"/>
</dbReference>
<dbReference type="CDD" id="cd08420">
    <property type="entry name" value="PBP2_CysL_like"/>
    <property type="match status" value="1"/>
</dbReference>
<proteinExistence type="inferred from homology"/>
<evidence type="ECO:0000259" key="5">
    <source>
        <dbReference type="PROSITE" id="PS50931"/>
    </source>
</evidence>
<reference evidence="6 7" key="1">
    <citation type="submission" date="2022-12" db="EMBL/GenBank/DDBJ databases">
        <title>Polyphasic characterization of Geotalea uranireducens NIT-SL11 newly isolated from a complex of sewage sludge and microbially reduced graphene oxide.</title>
        <authorList>
            <person name="Xie L."/>
            <person name="Yoshida N."/>
            <person name="Meng L."/>
        </authorList>
    </citation>
    <scope>NUCLEOTIDE SEQUENCE [LARGE SCALE GENOMIC DNA]</scope>
    <source>
        <strain evidence="6 7">NIT-SL11</strain>
    </source>
</reference>
<dbReference type="Gene3D" id="3.40.190.290">
    <property type="match status" value="1"/>
</dbReference>
<dbReference type="Pfam" id="PF03466">
    <property type="entry name" value="LysR_substrate"/>
    <property type="match status" value="1"/>
</dbReference>
<dbReference type="SUPFAM" id="SSF46785">
    <property type="entry name" value="Winged helix' DNA-binding domain"/>
    <property type="match status" value="1"/>
</dbReference>
<feature type="domain" description="HTH lysR-type" evidence="5">
    <location>
        <begin position="3"/>
        <end position="60"/>
    </location>
</feature>
<keyword evidence="3" id="KW-0238">DNA-binding</keyword>
<dbReference type="Proteomes" id="UP001317705">
    <property type="component" value="Chromosome"/>
</dbReference>
<dbReference type="Gene3D" id="1.10.10.10">
    <property type="entry name" value="Winged helix-like DNA-binding domain superfamily/Winged helix DNA-binding domain"/>
    <property type="match status" value="1"/>
</dbReference>
<evidence type="ECO:0000256" key="2">
    <source>
        <dbReference type="ARBA" id="ARBA00023015"/>
    </source>
</evidence>
<protein>
    <submittedName>
        <fullName evidence="6">LysR family transcriptional regulator</fullName>
    </submittedName>
</protein>
<comment type="similarity">
    <text evidence="1">Belongs to the LysR transcriptional regulatory family.</text>
</comment>
<organism evidence="6 7">
    <name type="scientific">Geotalea uraniireducens</name>
    <dbReference type="NCBI Taxonomy" id="351604"/>
    <lineage>
        <taxon>Bacteria</taxon>
        <taxon>Pseudomonadati</taxon>
        <taxon>Thermodesulfobacteriota</taxon>
        <taxon>Desulfuromonadia</taxon>
        <taxon>Geobacterales</taxon>
        <taxon>Geobacteraceae</taxon>
        <taxon>Geotalea</taxon>
    </lineage>
</organism>